<dbReference type="AlphaFoldDB" id="A0A6G1D3K7"/>
<proteinExistence type="predicted"/>
<evidence type="ECO:0000313" key="3">
    <source>
        <dbReference type="EMBL" id="KAF0906937.1"/>
    </source>
</evidence>
<dbReference type="InterPro" id="IPR004038">
    <property type="entry name" value="Ribosomal_eL8/eL30/eS12/Gad45"/>
</dbReference>
<protein>
    <recommendedName>
        <fullName evidence="1">Ribosomal protein eL8/eL30/eS12/Gadd45 domain-containing protein</fullName>
    </recommendedName>
</protein>
<dbReference type="EMBL" id="SPHZ02000007">
    <property type="protein sequence ID" value="KAF0906937.1"/>
    <property type="molecule type" value="Genomic_DNA"/>
</dbReference>
<evidence type="ECO:0000313" key="2">
    <source>
        <dbReference type="EMBL" id="KAF0906932.1"/>
    </source>
</evidence>
<feature type="domain" description="Ribosomal protein eL8/eL30/eS12/Gadd45" evidence="1">
    <location>
        <begin position="111"/>
        <end position="166"/>
    </location>
</feature>
<reference evidence="3 4" key="1">
    <citation type="submission" date="2019-11" db="EMBL/GenBank/DDBJ databases">
        <title>Whole genome sequence of Oryza granulata.</title>
        <authorList>
            <person name="Li W."/>
        </authorList>
    </citation>
    <scope>NUCLEOTIDE SEQUENCE [LARGE SCALE GENOMIC DNA]</scope>
    <source>
        <strain evidence="4">cv. Menghai</strain>
        <tissue evidence="3">Leaf</tissue>
    </source>
</reference>
<evidence type="ECO:0000259" key="1">
    <source>
        <dbReference type="Pfam" id="PF01248"/>
    </source>
</evidence>
<organism evidence="3 4">
    <name type="scientific">Oryza meyeriana var. granulata</name>
    <dbReference type="NCBI Taxonomy" id="110450"/>
    <lineage>
        <taxon>Eukaryota</taxon>
        <taxon>Viridiplantae</taxon>
        <taxon>Streptophyta</taxon>
        <taxon>Embryophyta</taxon>
        <taxon>Tracheophyta</taxon>
        <taxon>Spermatophyta</taxon>
        <taxon>Magnoliopsida</taxon>
        <taxon>Liliopsida</taxon>
        <taxon>Poales</taxon>
        <taxon>Poaceae</taxon>
        <taxon>BOP clade</taxon>
        <taxon>Oryzoideae</taxon>
        <taxon>Oryzeae</taxon>
        <taxon>Oryzinae</taxon>
        <taxon>Oryza</taxon>
        <taxon>Oryza meyeriana</taxon>
    </lineage>
</organism>
<evidence type="ECO:0000313" key="4">
    <source>
        <dbReference type="Proteomes" id="UP000479710"/>
    </source>
</evidence>
<dbReference type="EMBL" id="SPHZ02000007">
    <property type="protein sequence ID" value="KAF0906932.1"/>
    <property type="molecule type" value="Genomic_DNA"/>
</dbReference>
<dbReference type="SUPFAM" id="SSF55315">
    <property type="entry name" value="L30e-like"/>
    <property type="match status" value="1"/>
</dbReference>
<dbReference type="OrthoDB" id="20109at2759"/>
<dbReference type="PANTHER" id="PTHR47903:SF2">
    <property type="entry name" value="OS07G0636400 PROTEIN"/>
    <property type="match status" value="1"/>
</dbReference>
<accession>A0A6G1D3K7</accession>
<dbReference type="Proteomes" id="UP000479710">
    <property type="component" value="Unassembled WGS sequence"/>
</dbReference>
<sequence>MSKKKNKSQVPIIKAPLKDAEQGVTSDYIGGDALDDLLSKLIRSVEVAKASREGLPEKIWMKQQFAIGVNDVTRVLERMPAAAAAAVATHSGLCSSEPLTGKALCRAPSLSLQAVLVAADCNPKWLTKHIPTLASTRQVPVLCLKDNKESSLRLGQVVNVRTALAIGVKARDSIINKAINEVLKTAKLVANECN</sequence>
<dbReference type="Gene3D" id="3.30.1330.30">
    <property type="match status" value="1"/>
</dbReference>
<dbReference type="Pfam" id="PF01248">
    <property type="entry name" value="Ribosomal_L7Ae"/>
    <property type="match status" value="1"/>
</dbReference>
<keyword evidence="4" id="KW-1185">Reference proteome</keyword>
<name>A0A6G1D3K7_9ORYZ</name>
<dbReference type="InterPro" id="IPR029064">
    <property type="entry name" value="Ribosomal_eL30-like_sf"/>
</dbReference>
<gene>
    <name evidence="2" type="ORF">E2562_013313</name>
    <name evidence="3" type="ORF">E2562_013318</name>
</gene>
<dbReference type="PANTHER" id="PTHR47903">
    <property type="entry name" value="OS07G0636400 PROTEIN"/>
    <property type="match status" value="1"/>
</dbReference>
<comment type="caution">
    <text evidence="3">The sequence shown here is derived from an EMBL/GenBank/DDBJ whole genome shotgun (WGS) entry which is preliminary data.</text>
</comment>